<evidence type="ECO:0000313" key="3">
    <source>
        <dbReference type="Proteomes" id="UP000248423"/>
    </source>
</evidence>
<organism evidence="2 3">
    <name type="scientific">Aspergillus sclerotiicarbonarius (strain CBS 121057 / IBT 28362)</name>
    <dbReference type="NCBI Taxonomy" id="1448318"/>
    <lineage>
        <taxon>Eukaryota</taxon>
        <taxon>Fungi</taxon>
        <taxon>Dikarya</taxon>
        <taxon>Ascomycota</taxon>
        <taxon>Pezizomycotina</taxon>
        <taxon>Eurotiomycetes</taxon>
        <taxon>Eurotiomycetidae</taxon>
        <taxon>Eurotiales</taxon>
        <taxon>Aspergillaceae</taxon>
        <taxon>Aspergillus</taxon>
        <taxon>Aspergillus subgen. Circumdati</taxon>
    </lineage>
</organism>
<protein>
    <submittedName>
        <fullName evidence="2">Uncharacterized protein</fullName>
    </submittedName>
</protein>
<reference evidence="2 3" key="1">
    <citation type="submission" date="2018-02" db="EMBL/GenBank/DDBJ databases">
        <title>The genomes of Aspergillus section Nigri reveals drivers in fungal speciation.</title>
        <authorList>
            <consortium name="DOE Joint Genome Institute"/>
            <person name="Vesth T.C."/>
            <person name="Nybo J."/>
            <person name="Theobald S."/>
            <person name="Brandl J."/>
            <person name="Frisvad J.C."/>
            <person name="Nielsen K.F."/>
            <person name="Lyhne E.K."/>
            <person name="Kogle M.E."/>
            <person name="Kuo A."/>
            <person name="Riley R."/>
            <person name="Clum A."/>
            <person name="Nolan M."/>
            <person name="Lipzen A."/>
            <person name="Salamov A."/>
            <person name="Henrissat B."/>
            <person name="Wiebenga A."/>
            <person name="De vries R.P."/>
            <person name="Grigoriev I.V."/>
            <person name="Mortensen U.H."/>
            <person name="Andersen M.R."/>
            <person name="Baker S.E."/>
        </authorList>
    </citation>
    <scope>NUCLEOTIDE SEQUENCE [LARGE SCALE GENOMIC DNA]</scope>
    <source>
        <strain evidence="2 3">CBS 121057</strain>
    </source>
</reference>
<name>A0A319E7F9_ASPSB</name>
<dbReference type="EMBL" id="KZ826352">
    <property type="protein sequence ID" value="PYI06067.1"/>
    <property type="molecule type" value="Genomic_DNA"/>
</dbReference>
<evidence type="ECO:0000313" key="2">
    <source>
        <dbReference type="EMBL" id="PYI06067.1"/>
    </source>
</evidence>
<dbReference type="VEuPathDB" id="FungiDB:BO78DRAFT_397481"/>
<accession>A0A319E7F9</accession>
<feature type="region of interest" description="Disordered" evidence="1">
    <location>
        <begin position="1"/>
        <end position="22"/>
    </location>
</feature>
<dbReference type="AlphaFoldDB" id="A0A319E7F9"/>
<keyword evidence="3" id="KW-1185">Reference proteome</keyword>
<evidence type="ECO:0000256" key="1">
    <source>
        <dbReference type="SAM" id="MobiDB-lite"/>
    </source>
</evidence>
<sequence length="107" mass="12137">MSKEKATSIPKQTQSPSRSVDTTAGLIRKVKAPKLRMPKSWGTLEPLSKLRIRDSTLRRWDWSCTLEFETDWKIELLTRVCCTVLAGSTGLWVEFAFQDRSAAVGYS</sequence>
<gene>
    <name evidence="2" type="ORF">BO78DRAFT_397481</name>
</gene>
<dbReference type="Proteomes" id="UP000248423">
    <property type="component" value="Unassembled WGS sequence"/>
</dbReference>
<proteinExistence type="predicted"/>
<feature type="compositionally biased region" description="Polar residues" evidence="1">
    <location>
        <begin position="9"/>
        <end position="22"/>
    </location>
</feature>